<keyword evidence="1" id="KW-0812">Transmembrane</keyword>
<feature type="transmembrane region" description="Helical" evidence="1">
    <location>
        <begin position="104"/>
        <end position="126"/>
    </location>
</feature>
<feature type="transmembrane region" description="Helical" evidence="1">
    <location>
        <begin position="72"/>
        <end position="92"/>
    </location>
</feature>
<proteinExistence type="predicted"/>
<organism evidence="2 3">
    <name type="scientific">Ensifer adhaerens</name>
    <name type="common">Sinorhizobium morelense</name>
    <dbReference type="NCBI Taxonomy" id="106592"/>
    <lineage>
        <taxon>Bacteria</taxon>
        <taxon>Pseudomonadati</taxon>
        <taxon>Pseudomonadota</taxon>
        <taxon>Alphaproteobacteria</taxon>
        <taxon>Hyphomicrobiales</taxon>
        <taxon>Rhizobiaceae</taxon>
        <taxon>Sinorhizobium/Ensifer group</taxon>
        <taxon>Ensifer</taxon>
    </lineage>
</organism>
<dbReference type="AlphaFoldDB" id="A0A9Q9D8G2"/>
<evidence type="ECO:0000313" key="2">
    <source>
        <dbReference type="EMBL" id="USJ21761.1"/>
    </source>
</evidence>
<evidence type="ECO:0000256" key="1">
    <source>
        <dbReference type="SAM" id="Phobius"/>
    </source>
</evidence>
<dbReference type="EMBL" id="CP098807">
    <property type="protein sequence ID" value="USJ21761.1"/>
    <property type="molecule type" value="Genomic_DNA"/>
</dbReference>
<dbReference type="RefSeq" id="WP_252160376.1">
    <property type="nucleotide sequence ID" value="NZ_CP098807.1"/>
</dbReference>
<reference evidence="2" key="1">
    <citation type="submission" date="2022-06" db="EMBL/GenBank/DDBJ databases">
        <title>Physiological and biochemical characterization and genomic elucidation of a strain of the genus Ensifer adhaerens M8 that combines arsenic oxidation and chromium reduction.</title>
        <authorList>
            <person name="Li X."/>
            <person name="Yu c."/>
        </authorList>
    </citation>
    <scope>NUCLEOTIDE SEQUENCE</scope>
    <source>
        <strain evidence="2">M8</strain>
    </source>
</reference>
<feature type="transmembrane region" description="Helical" evidence="1">
    <location>
        <begin position="39"/>
        <end position="60"/>
    </location>
</feature>
<protein>
    <submittedName>
        <fullName evidence="2">Uncharacterized protein</fullName>
    </submittedName>
</protein>
<keyword evidence="1" id="KW-1133">Transmembrane helix</keyword>
<keyword evidence="1" id="KW-0472">Membrane</keyword>
<gene>
    <name evidence="2" type="ORF">NE863_10530</name>
</gene>
<evidence type="ECO:0000313" key="3">
    <source>
        <dbReference type="Proteomes" id="UP001055460"/>
    </source>
</evidence>
<accession>A0A9Q9D8G2</accession>
<sequence>MWKAFAVLYGLLFIFMLSSAFVTLPPEIAVQLSSADRALFYAGLAVEFAAMIGVFAYAFGLRVPPLSFWRPFSWVLACWCLYTLMADAWDLVTLISSPQPGDEGLLSASLGLLFLLFLSYFGWLGVWRYGRRIEQQPAAMG</sequence>
<name>A0A9Q9D8G2_ENSAD</name>
<dbReference type="Proteomes" id="UP001055460">
    <property type="component" value="Chromosome"/>
</dbReference>